<dbReference type="OrthoDB" id="9770036at2"/>
<feature type="transmembrane region" description="Helical" evidence="7">
    <location>
        <begin position="21"/>
        <end position="42"/>
    </location>
</feature>
<keyword evidence="5 7" id="KW-0472">Membrane</keyword>
<evidence type="ECO:0000256" key="7">
    <source>
        <dbReference type="SAM" id="Phobius"/>
    </source>
</evidence>
<evidence type="ECO:0000256" key="4">
    <source>
        <dbReference type="ARBA" id="ARBA00022989"/>
    </source>
</evidence>
<evidence type="ECO:0000313" key="9">
    <source>
        <dbReference type="EMBL" id="QJQ05633.1"/>
    </source>
</evidence>
<evidence type="ECO:0000256" key="3">
    <source>
        <dbReference type="ARBA" id="ARBA00022692"/>
    </source>
</evidence>
<dbReference type="GO" id="GO:0005886">
    <property type="term" value="C:plasma membrane"/>
    <property type="evidence" value="ECO:0007669"/>
    <property type="project" value="UniProtKB-SubCell"/>
</dbReference>
<accession>A0A6M4A3G4</accession>
<evidence type="ECO:0000256" key="2">
    <source>
        <dbReference type="ARBA" id="ARBA00022475"/>
    </source>
</evidence>
<name>A0A6M4A3G4_9BURK</name>
<evidence type="ECO:0000256" key="5">
    <source>
        <dbReference type="ARBA" id="ARBA00023136"/>
    </source>
</evidence>
<dbReference type="Pfam" id="PF02687">
    <property type="entry name" value="FtsX"/>
    <property type="match status" value="1"/>
</dbReference>
<feature type="transmembrane region" description="Helical" evidence="7">
    <location>
        <begin position="290"/>
        <end position="317"/>
    </location>
</feature>
<dbReference type="GO" id="GO:0022857">
    <property type="term" value="F:transmembrane transporter activity"/>
    <property type="evidence" value="ECO:0007669"/>
    <property type="project" value="TreeGrafter"/>
</dbReference>
<protein>
    <submittedName>
        <fullName evidence="9">FtsX-like permease family protein</fullName>
    </submittedName>
</protein>
<dbReference type="InterPro" id="IPR050250">
    <property type="entry name" value="Macrolide_Exporter_MacB"/>
</dbReference>
<keyword evidence="4 7" id="KW-1133">Transmembrane helix</keyword>
<evidence type="ECO:0000256" key="1">
    <source>
        <dbReference type="ARBA" id="ARBA00004651"/>
    </source>
</evidence>
<dbReference type="PANTHER" id="PTHR30572:SF4">
    <property type="entry name" value="ABC TRANSPORTER PERMEASE YTRF"/>
    <property type="match status" value="1"/>
</dbReference>
<keyword evidence="10" id="KW-1185">Reference proteome</keyword>
<evidence type="ECO:0000256" key="6">
    <source>
        <dbReference type="ARBA" id="ARBA00038076"/>
    </source>
</evidence>
<dbReference type="PANTHER" id="PTHR30572">
    <property type="entry name" value="MEMBRANE COMPONENT OF TRANSPORTER-RELATED"/>
    <property type="match status" value="1"/>
</dbReference>
<evidence type="ECO:0000259" key="8">
    <source>
        <dbReference type="Pfam" id="PF02687"/>
    </source>
</evidence>
<dbReference type="KEGG" id="upi:EJG51_006965"/>
<gene>
    <name evidence="9" type="ORF">EJG51_006965</name>
</gene>
<keyword evidence="3 7" id="KW-0812">Transmembrane</keyword>
<sequence length="415" mass="44864">MKTFFGIRPIFSALLRNKTGPLLVAIQIGLSLAILANALYIVNLRLAVAARPSGVVDELNLFRVNISNQKLGEHADQIAMQKQEAAIIAAVPGVVSVARVNQMPLSQSGSTSGLAADRKQTTSNAMGSIYMSPDSLVQTWGLHLIEGRDFNAGDRYELDQNTTQDFPKTVIITKELAKKLYPDQASVVGKDLYFGTGEQANGVKIIGVVERLQTHGGQAASAGETSLIVPIRLSNDVHSGYSVRTEAGQRDRVMREVEAALRKSSATPLNLKSASMEEDRRTRYRSEKALAWMLIAVSALLVLVTASGIVGMSTLWVTQRYKQIGVRRALGARKIDILAYFITENILISSVGIIGGVLLALALNQLLVSQFELSKLPVSYLLFAPCLFWLLGVIAVYAPAWRAASISPATATRSA</sequence>
<reference evidence="9 10" key="1">
    <citation type="journal article" date="2019" name="Int. J. Syst. Evol. Microbiol.">
        <title>Undibacterium piscinae sp. nov., isolated from Korean shiner intestine.</title>
        <authorList>
            <person name="Lee S.Y."/>
            <person name="Kang W."/>
            <person name="Kim P.S."/>
            <person name="Kim H.S."/>
            <person name="Sung H."/>
            <person name="Shin N.R."/>
            <person name="Whon T.W."/>
            <person name="Yun J.H."/>
            <person name="Lee J.Y."/>
            <person name="Lee J.Y."/>
            <person name="Jung M.J."/>
            <person name="Jeong Y.S."/>
            <person name="Tak E.J."/>
            <person name="Han J.E."/>
            <person name="Hyun D.W."/>
            <person name="Kang M.S."/>
            <person name="Lee K.E."/>
            <person name="Lee B.H."/>
            <person name="Bae J.W."/>
        </authorList>
    </citation>
    <scope>NUCLEOTIDE SEQUENCE [LARGE SCALE GENOMIC DNA]</scope>
    <source>
        <strain evidence="9 10">S11R28</strain>
    </source>
</reference>
<feature type="domain" description="ABC3 transporter permease C-terminal" evidence="8">
    <location>
        <begin position="296"/>
        <end position="408"/>
    </location>
</feature>
<feature type="transmembrane region" description="Helical" evidence="7">
    <location>
        <begin position="337"/>
        <end position="363"/>
    </location>
</feature>
<comment type="similarity">
    <text evidence="6">Belongs to the ABC-4 integral membrane protein family.</text>
</comment>
<dbReference type="InterPro" id="IPR003838">
    <property type="entry name" value="ABC3_permease_C"/>
</dbReference>
<keyword evidence="2" id="KW-1003">Cell membrane</keyword>
<dbReference type="Proteomes" id="UP000274350">
    <property type="component" value="Chromosome"/>
</dbReference>
<comment type="subcellular location">
    <subcellularLocation>
        <location evidence="1">Cell membrane</location>
        <topology evidence="1">Multi-pass membrane protein</topology>
    </subcellularLocation>
</comment>
<evidence type="ECO:0000313" key="10">
    <source>
        <dbReference type="Proteomes" id="UP000274350"/>
    </source>
</evidence>
<organism evidence="9 10">
    <name type="scientific">Undibacterium piscinae</name>
    <dbReference type="NCBI Taxonomy" id="2495591"/>
    <lineage>
        <taxon>Bacteria</taxon>
        <taxon>Pseudomonadati</taxon>
        <taxon>Pseudomonadota</taxon>
        <taxon>Betaproteobacteria</taxon>
        <taxon>Burkholderiales</taxon>
        <taxon>Oxalobacteraceae</taxon>
        <taxon>Undibacterium</taxon>
    </lineage>
</organism>
<dbReference type="EMBL" id="CP051152">
    <property type="protein sequence ID" value="QJQ05633.1"/>
    <property type="molecule type" value="Genomic_DNA"/>
</dbReference>
<feature type="transmembrane region" description="Helical" evidence="7">
    <location>
        <begin position="378"/>
        <end position="398"/>
    </location>
</feature>
<dbReference type="AlphaFoldDB" id="A0A6M4A3G4"/>
<proteinExistence type="inferred from homology"/>